<name>A0A136Q454_9FIRM</name>
<accession>A0A136Q454</accession>
<dbReference type="AlphaFoldDB" id="A0A136Q454"/>
<comment type="caution">
    <text evidence="2">The sequence shown here is derived from an EMBL/GenBank/DDBJ whole genome shotgun (WGS) entry which is preliminary data.</text>
</comment>
<dbReference type="RefSeq" id="WP_066519740.1">
    <property type="nucleotide sequence ID" value="NZ_CABMOF010000002.1"/>
</dbReference>
<dbReference type="KEGG" id="cmiu:B1H56_11120"/>
<proteinExistence type="predicted"/>
<evidence type="ECO:0000313" key="2">
    <source>
        <dbReference type="EMBL" id="KXK65449.1"/>
    </source>
</evidence>
<gene>
    <name evidence="2" type="ORF">HMPREF3293_01663</name>
</gene>
<dbReference type="Proteomes" id="UP000070366">
    <property type="component" value="Unassembled WGS sequence"/>
</dbReference>
<organism evidence="2 3">
    <name type="scientific">Christensenella minuta</name>
    <dbReference type="NCBI Taxonomy" id="626937"/>
    <lineage>
        <taxon>Bacteria</taxon>
        <taxon>Bacillati</taxon>
        <taxon>Bacillota</taxon>
        <taxon>Clostridia</taxon>
        <taxon>Christensenellales</taxon>
        <taxon>Christensenellaceae</taxon>
        <taxon>Christensenella</taxon>
    </lineage>
</organism>
<evidence type="ECO:0000313" key="3">
    <source>
        <dbReference type="Proteomes" id="UP000070366"/>
    </source>
</evidence>
<feature type="region of interest" description="Disordered" evidence="1">
    <location>
        <begin position="1"/>
        <end position="27"/>
    </location>
</feature>
<reference evidence="2 3" key="1">
    <citation type="submission" date="2016-02" db="EMBL/GenBank/DDBJ databases">
        <authorList>
            <person name="Wen L."/>
            <person name="He K."/>
            <person name="Yang H."/>
        </authorList>
    </citation>
    <scope>NUCLEOTIDE SEQUENCE [LARGE SCALE GENOMIC DNA]</scope>
    <source>
        <strain evidence="2 3">DSM 22607</strain>
    </source>
</reference>
<dbReference type="EMBL" id="LSZW01000061">
    <property type="protein sequence ID" value="KXK65449.1"/>
    <property type="molecule type" value="Genomic_DNA"/>
</dbReference>
<evidence type="ECO:0000256" key="1">
    <source>
        <dbReference type="SAM" id="MobiDB-lite"/>
    </source>
</evidence>
<dbReference type="STRING" id="626937.HMPREF3293_01663"/>
<sequence length="133" mass="14976">MKKSCRANAETAEKPPRQVPAGSEDPQPYKIKTTRLCYSLLSKNSAHFTVAYKKKTTAKDRLASETKISYKTYTFLRAGARKRYCPGGAKGASSQEKKPFTPPFFVLFSRPRPPQELEDRGTSLFLVAQRKGR</sequence>
<protein>
    <submittedName>
        <fullName evidence="2">Uncharacterized protein</fullName>
    </submittedName>
</protein>
<keyword evidence="3" id="KW-1185">Reference proteome</keyword>